<dbReference type="GO" id="GO:0016491">
    <property type="term" value="F:oxidoreductase activity"/>
    <property type="evidence" value="ECO:0007669"/>
    <property type="project" value="UniProtKB-KW"/>
</dbReference>
<feature type="domain" description="NADP-dependent oxidoreductase" evidence="2">
    <location>
        <begin position="14"/>
        <end position="313"/>
    </location>
</feature>
<gene>
    <name evidence="3" type="ORF">HNQ46_002125</name>
</gene>
<dbReference type="PANTHER" id="PTHR43625:SF77">
    <property type="entry name" value="ALDO-KETO REDUCTASE"/>
    <property type="match status" value="1"/>
</dbReference>
<dbReference type="AlphaFoldDB" id="A0A7W9SHA2"/>
<name>A0A7W9SHA2_9FIRM</name>
<reference evidence="3 4" key="1">
    <citation type="submission" date="2020-08" db="EMBL/GenBank/DDBJ databases">
        <title>Genomic Encyclopedia of Type Strains, Phase IV (KMG-IV): sequencing the most valuable type-strain genomes for metagenomic binning, comparative biology and taxonomic classification.</title>
        <authorList>
            <person name="Goeker M."/>
        </authorList>
    </citation>
    <scope>NUCLEOTIDE SEQUENCE [LARGE SCALE GENOMIC DNA]</scope>
    <source>
        <strain evidence="3 4">DSM 17245</strain>
    </source>
</reference>
<accession>A0A7W9SHA2</accession>
<organism evidence="3 4">
    <name type="scientific">Oribacterium sinus</name>
    <dbReference type="NCBI Taxonomy" id="237576"/>
    <lineage>
        <taxon>Bacteria</taxon>
        <taxon>Bacillati</taxon>
        <taxon>Bacillota</taxon>
        <taxon>Clostridia</taxon>
        <taxon>Lachnospirales</taxon>
        <taxon>Lachnospiraceae</taxon>
        <taxon>Oribacterium</taxon>
    </lineage>
</organism>
<dbReference type="SUPFAM" id="SSF51430">
    <property type="entry name" value="NAD(P)-linked oxidoreductase"/>
    <property type="match status" value="1"/>
</dbReference>
<evidence type="ECO:0000313" key="3">
    <source>
        <dbReference type="EMBL" id="MBB6042129.1"/>
    </source>
</evidence>
<dbReference type="Gene3D" id="3.20.20.100">
    <property type="entry name" value="NADP-dependent oxidoreductase domain"/>
    <property type="match status" value="1"/>
</dbReference>
<evidence type="ECO:0000256" key="1">
    <source>
        <dbReference type="ARBA" id="ARBA00023002"/>
    </source>
</evidence>
<dbReference type="PANTHER" id="PTHR43625">
    <property type="entry name" value="AFLATOXIN B1 ALDEHYDE REDUCTASE"/>
    <property type="match status" value="1"/>
</dbReference>
<keyword evidence="1" id="KW-0560">Oxidoreductase</keyword>
<dbReference type="RefSeq" id="WP_183684634.1">
    <property type="nucleotide sequence ID" value="NZ_JACHHH010000012.1"/>
</dbReference>
<dbReference type="InterPro" id="IPR023210">
    <property type="entry name" value="NADP_OxRdtase_dom"/>
</dbReference>
<dbReference type="Proteomes" id="UP000522163">
    <property type="component" value="Unassembled WGS sequence"/>
</dbReference>
<dbReference type="EMBL" id="JACHHH010000012">
    <property type="protein sequence ID" value="MBB6042129.1"/>
    <property type="molecule type" value="Genomic_DNA"/>
</dbReference>
<dbReference type="GeneID" id="85015641"/>
<dbReference type="Pfam" id="PF00248">
    <property type="entry name" value="Aldo_ket_red"/>
    <property type="match status" value="1"/>
</dbReference>
<evidence type="ECO:0000313" key="4">
    <source>
        <dbReference type="Proteomes" id="UP000522163"/>
    </source>
</evidence>
<dbReference type="GO" id="GO:0005737">
    <property type="term" value="C:cytoplasm"/>
    <property type="evidence" value="ECO:0007669"/>
    <property type="project" value="TreeGrafter"/>
</dbReference>
<dbReference type="CDD" id="cd19078">
    <property type="entry name" value="AKR_AKR13C1_2"/>
    <property type="match status" value="1"/>
</dbReference>
<protein>
    <submittedName>
        <fullName evidence="3">Aryl-alcohol dehydrogenase-like predicted oxidoreductase</fullName>
    </submittedName>
</protein>
<dbReference type="PRINTS" id="PR00069">
    <property type="entry name" value="ALDKETRDTASE"/>
</dbReference>
<sequence length="329" mass="36895">MKNRILGKDLEVSPIGLGCMGFSHAYGAATDEDTAINAIRQAVEMGYTFFDTAECYTGEKADGSISYNNEELVGKALAPYRNQVKVATKFGVKHENRQLVLDSRPETIKASIEGSLKRLGMDHVDLYYQHRIDPNVEPEEVAVVMSGLIKEGKILHWGISEANEEYLRRAHEVCPVTCIQNRYSMMARWHENLFPVLEELNIGYVAFSPLANGILSDAFAKGEQFDKADYRSAMPQYSDEAFEQNRELLSLIRNLAEEKNATPAQISLSWMLCKKPYIVPIPGSRKVERIRENLGAVEISLTAEEVISIDEKLNHMEMSAVFGGSPVRK</sequence>
<proteinExistence type="predicted"/>
<dbReference type="InterPro" id="IPR050791">
    <property type="entry name" value="Aldo-Keto_reductase"/>
</dbReference>
<dbReference type="InterPro" id="IPR036812">
    <property type="entry name" value="NAD(P)_OxRdtase_dom_sf"/>
</dbReference>
<evidence type="ECO:0000259" key="2">
    <source>
        <dbReference type="Pfam" id="PF00248"/>
    </source>
</evidence>
<dbReference type="InterPro" id="IPR020471">
    <property type="entry name" value="AKR"/>
</dbReference>
<comment type="caution">
    <text evidence="3">The sequence shown here is derived from an EMBL/GenBank/DDBJ whole genome shotgun (WGS) entry which is preliminary data.</text>
</comment>